<dbReference type="InterPro" id="IPR036291">
    <property type="entry name" value="NAD(P)-bd_dom_sf"/>
</dbReference>
<dbReference type="PANTHER" id="PTHR43245">
    <property type="entry name" value="BIFUNCTIONAL POLYMYXIN RESISTANCE PROTEIN ARNA"/>
    <property type="match status" value="1"/>
</dbReference>
<reference evidence="3 4" key="1">
    <citation type="journal article" date="2013" name="Genome Announc.">
        <title>Complete genome sequence of Simiduia agarivorans SA1(T), a marine bacterium able to degrade a variety of polysaccharides.</title>
        <authorList>
            <person name="Lin S.Y."/>
            <person name="Shieh W.Y."/>
            <person name="Chen J.S."/>
            <person name="Tang S.L."/>
        </authorList>
    </citation>
    <scope>NUCLEOTIDE SEQUENCE [LARGE SCALE GENOMIC DNA]</scope>
    <source>
        <strain evidence="4">DSM 21679 / JCM 13881 / BCRC 17597 / SA1</strain>
    </source>
</reference>
<dbReference type="STRING" id="1117647.M5M_02735"/>
<name>K4KFC4_SIMAS</name>
<sequence length="312" mass="34509">MRVAVTGANGFVGQALTERLEANHVDTIGLVRPGRHNGVATLRQTDYRDKNQLRAHLSGCHTVIHLIGKAHSKSANAWQDYCAVNVDLTLEIATAALMAGARRFIYLSSIKALGENTPKGRPFDYATTPHPQDNYGKSKLAAEHELQQFFKDTAVELIIVRPPLIWGKNPKGNLASLLKWAKRGIPLPLAGIQNQRHWVSIDLLCEFLTYLAISRENLAELPPLLIADPAPLSTSDAIQKMARANNVPLKMFSLSMRAWKILQHIPLARNSARKLSGNLEVDATQTNELTGWQPAPAQQEQVPLRKEHTPPC</sequence>
<dbReference type="SUPFAM" id="SSF51735">
    <property type="entry name" value="NAD(P)-binding Rossmann-fold domains"/>
    <property type="match status" value="1"/>
</dbReference>
<organism evidence="3 4">
    <name type="scientific">Simiduia agarivorans (strain DSM 21679 / JCM 13881 / BCRC 17597 / SA1)</name>
    <dbReference type="NCBI Taxonomy" id="1117647"/>
    <lineage>
        <taxon>Bacteria</taxon>
        <taxon>Pseudomonadati</taxon>
        <taxon>Pseudomonadota</taxon>
        <taxon>Gammaproteobacteria</taxon>
        <taxon>Cellvibrionales</taxon>
        <taxon>Cellvibrionaceae</taxon>
        <taxon>Simiduia</taxon>
    </lineage>
</organism>
<feature type="compositionally biased region" description="Basic and acidic residues" evidence="1">
    <location>
        <begin position="303"/>
        <end position="312"/>
    </location>
</feature>
<dbReference type="Proteomes" id="UP000000466">
    <property type="component" value="Chromosome"/>
</dbReference>
<dbReference type="RefSeq" id="WP_015045937.1">
    <property type="nucleotide sequence ID" value="NC_018868.3"/>
</dbReference>
<dbReference type="KEGG" id="saga:M5M_02735"/>
<feature type="domain" description="NAD-dependent epimerase/dehydratase" evidence="2">
    <location>
        <begin position="3"/>
        <end position="211"/>
    </location>
</feature>
<dbReference type="Gene3D" id="3.40.50.720">
    <property type="entry name" value="NAD(P)-binding Rossmann-like Domain"/>
    <property type="match status" value="1"/>
</dbReference>
<proteinExistence type="predicted"/>
<dbReference type="Pfam" id="PF01370">
    <property type="entry name" value="Epimerase"/>
    <property type="match status" value="1"/>
</dbReference>
<protein>
    <submittedName>
        <fullName evidence="3">NAD dependent epimerase/dehydratase-like protein</fullName>
    </submittedName>
</protein>
<evidence type="ECO:0000313" key="4">
    <source>
        <dbReference type="Proteomes" id="UP000000466"/>
    </source>
</evidence>
<dbReference type="InterPro" id="IPR050177">
    <property type="entry name" value="Lipid_A_modif_metabolic_enz"/>
</dbReference>
<dbReference type="AlphaFoldDB" id="K4KFC4"/>
<accession>K4KFC4</accession>
<dbReference type="EMBL" id="CP003746">
    <property type="protein sequence ID" value="AFU97764.1"/>
    <property type="molecule type" value="Genomic_DNA"/>
</dbReference>
<dbReference type="eggNOG" id="COG0451">
    <property type="taxonomic scope" value="Bacteria"/>
</dbReference>
<dbReference type="HOGENOM" id="CLU_007383_6_1_6"/>
<gene>
    <name evidence="3" type="ordered locus">M5M_02735</name>
</gene>
<evidence type="ECO:0000313" key="3">
    <source>
        <dbReference type="EMBL" id="AFU97764.1"/>
    </source>
</evidence>
<dbReference type="OrthoDB" id="9795415at2"/>
<dbReference type="PANTHER" id="PTHR43245:SF58">
    <property type="entry name" value="BLL5923 PROTEIN"/>
    <property type="match status" value="1"/>
</dbReference>
<keyword evidence="4" id="KW-1185">Reference proteome</keyword>
<evidence type="ECO:0000256" key="1">
    <source>
        <dbReference type="SAM" id="MobiDB-lite"/>
    </source>
</evidence>
<feature type="region of interest" description="Disordered" evidence="1">
    <location>
        <begin position="287"/>
        <end position="312"/>
    </location>
</feature>
<evidence type="ECO:0000259" key="2">
    <source>
        <dbReference type="Pfam" id="PF01370"/>
    </source>
</evidence>
<feature type="compositionally biased region" description="Polar residues" evidence="1">
    <location>
        <begin position="287"/>
        <end position="301"/>
    </location>
</feature>
<dbReference type="InterPro" id="IPR001509">
    <property type="entry name" value="Epimerase_deHydtase"/>
</dbReference>